<dbReference type="EMBL" id="DVOD01000050">
    <property type="protein sequence ID" value="HIU92800.1"/>
    <property type="molecule type" value="Genomic_DNA"/>
</dbReference>
<keyword evidence="4 13" id="KW-0436">Ligase</keyword>
<dbReference type="InterPro" id="IPR011054">
    <property type="entry name" value="Rudment_hybrid_motif"/>
</dbReference>
<evidence type="ECO:0000256" key="4">
    <source>
        <dbReference type="ARBA" id="ARBA00022598"/>
    </source>
</evidence>
<evidence type="ECO:0000259" key="12">
    <source>
        <dbReference type="PROSITE" id="PS50975"/>
    </source>
</evidence>
<protein>
    <recommendedName>
        <fullName evidence="3">phosphoribosylamine--glycine ligase</fullName>
        <ecNumber evidence="3">6.3.4.13</ecNumber>
    </recommendedName>
    <alternativeName>
        <fullName evidence="9">Glycinamide ribonucleotide synthetase</fullName>
    </alternativeName>
    <alternativeName>
        <fullName evidence="10">Phosphoribosylglycinamide synthetase</fullName>
    </alternativeName>
</protein>
<keyword evidence="7 11" id="KW-0067">ATP-binding</keyword>
<dbReference type="Proteomes" id="UP000886748">
    <property type="component" value="Unassembled WGS sequence"/>
</dbReference>
<dbReference type="PROSITE" id="PS50975">
    <property type="entry name" value="ATP_GRASP"/>
    <property type="match status" value="1"/>
</dbReference>
<dbReference type="GO" id="GO:0006164">
    <property type="term" value="P:purine nucleotide biosynthetic process"/>
    <property type="evidence" value="ECO:0007669"/>
    <property type="project" value="UniProtKB-KW"/>
</dbReference>
<dbReference type="Gene3D" id="3.30.1490.20">
    <property type="entry name" value="ATP-grasp fold, A domain"/>
    <property type="match status" value="1"/>
</dbReference>
<dbReference type="PANTHER" id="PTHR43472:SF1">
    <property type="entry name" value="PHOSPHORIBOSYLAMINE--GLYCINE LIGASE, CHLOROPLASTIC"/>
    <property type="match status" value="1"/>
</dbReference>
<dbReference type="InterPro" id="IPR020562">
    <property type="entry name" value="PRibGlycinamide_synth_N"/>
</dbReference>
<dbReference type="InterPro" id="IPR000115">
    <property type="entry name" value="PRibGlycinamide_synth"/>
</dbReference>
<dbReference type="Gene3D" id="3.40.50.20">
    <property type="match status" value="1"/>
</dbReference>
<dbReference type="EC" id="6.3.4.13" evidence="3"/>
<dbReference type="GO" id="GO:0004637">
    <property type="term" value="F:phosphoribosylamine-glycine ligase activity"/>
    <property type="evidence" value="ECO:0007669"/>
    <property type="project" value="UniProtKB-EC"/>
</dbReference>
<evidence type="ECO:0000256" key="10">
    <source>
        <dbReference type="ARBA" id="ARBA00042864"/>
    </source>
</evidence>
<dbReference type="InterPro" id="IPR011761">
    <property type="entry name" value="ATP-grasp"/>
</dbReference>
<dbReference type="Pfam" id="PF01071">
    <property type="entry name" value="GARS_A"/>
    <property type="match status" value="1"/>
</dbReference>
<comment type="similarity">
    <text evidence="8">Belongs to the GARS family.</text>
</comment>
<dbReference type="SUPFAM" id="SSF51246">
    <property type="entry name" value="Rudiment single hybrid motif"/>
    <property type="match status" value="1"/>
</dbReference>
<evidence type="ECO:0000313" key="13">
    <source>
        <dbReference type="EMBL" id="HIU92800.1"/>
    </source>
</evidence>
<comment type="pathway">
    <text evidence="2">Purine metabolism; IMP biosynthesis via de novo pathway; N(1)-(5-phospho-D-ribosyl)glycinamide from 5-phospho-alpha-D-ribose 1-diphosphate: step 2/2.</text>
</comment>
<dbReference type="InterPro" id="IPR016185">
    <property type="entry name" value="PreATP-grasp_dom_sf"/>
</dbReference>
<dbReference type="InterPro" id="IPR020561">
    <property type="entry name" value="PRibGlycinamid_synth_ATP-grasp"/>
</dbReference>
<sequence length="421" mass="46279">MKILIVGSGAKEYSIAKLISKYENTSLVFVAPGNEAIAEFANCIDIKADDTETLIEFAKANEIDLTIVASEKAIENDIAQKFNEAGLMVFAPTAEASRIASSKSVSKKFMYKTKIPTSKFGIFDRENMAVDYARKSKYPLVIKTDNHLHGENVYVCDNFKIAKRIIEDLFDSKEKKVILEDYIAGQEFSYYVITDGYNAMPIGSAVPYKGTLEGNGGCITSGLGAYSPFYMIDRSLESRIFKEIVYPALDELSKNGNQYIGILGIDIIIDRTGSLNVIEFNPFFKEPDAQCILELLDENLTDVLKASINGSLVDIYSEIRQKPLYSASVVLSAGNYPSEGKYGSAITGIEEAQEHSEVAHFNTIKNSDGDFLTAGGRTITVTTSASTLEQAAKRAYESVALISFDSMKYRKDIGKTILIGC</sequence>
<feature type="domain" description="ATP-grasp" evidence="12">
    <location>
        <begin position="107"/>
        <end position="309"/>
    </location>
</feature>
<evidence type="ECO:0000256" key="2">
    <source>
        <dbReference type="ARBA" id="ARBA00005174"/>
    </source>
</evidence>
<dbReference type="SUPFAM" id="SSF52440">
    <property type="entry name" value="PreATP-grasp domain"/>
    <property type="match status" value="1"/>
</dbReference>
<dbReference type="GO" id="GO:0046872">
    <property type="term" value="F:metal ion binding"/>
    <property type="evidence" value="ECO:0007669"/>
    <property type="project" value="InterPro"/>
</dbReference>
<dbReference type="PANTHER" id="PTHR43472">
    <property type="entry name" value="PHOSPHORIBOSYLAMINE--GLYCINE LIGASE"/>
    <property type="match status" value="1"/>
</dbReference>
<evidence type="ECO:0000313" key="14">
    <source>
        <dbReference type="Proteomes" id="UP000886748"/>
    </source>
</evidence>
<dbReference type="GO" id="GO:0009113">
    <property type="term" value="P:purine nucleobase biosynthetic process"/>
    <property type="evidence" value="ECO:0007669"/>
    <property type="project" value="InterPro"/>
</dbReference>
<dbReference type="InterPro" id="IPR013815">
    <property type="entry name" value="ATP_grasp_subdomain_1"/>
</dbReference>
<reference evidence="13" key="1">
    <citation type="submission" date="2020-10" db="EMBL/GenBank/DDBJ databases">
        <authorList>
            <person name="Gilroy R."/>
        </authorList>
    </citation>
    <scope>NUCLEOTIDE SEQUENCE</scope>
    <source>
        <strain evidence="13">CHK154-7741</strain>
    </source>
</reference>
<dbReference type="Pfam" id="PF02844">
    <property type="entry name" value="GARS_N"/>
    <property type="match status" value="1"/>
</dbReference>
<comment type="caution">
    <text evidence="13">The sequence shown here is derived from an EMBL/GenBank/DDBJ whole genome shotgun (WGS) entry which is preliminary data.</text>
</comment>
<dbReference type="InterPro" id="IPR037123">
    <property type="entry name" value="PRibGlycinamide_synth_C_sf"/>
</dbReference>
<reference evidence="13" key="2">
    <citation type="journal article" date="2021" name="PeerJ">
        <title>Extensive microbial diversity within the chicken gut microbiome revealed by metagenomics and culture.</title>
        <authorList>
            <person name="Gilroy R."/>
            <person name="Ravi A."/>
            <person name="Getino M."/>
            <person name="Pursley I."/>
            <person name="Horton D.L."/>
            <person name="Alikhan N.F."/>
            <person name="Baker D."/>
            <person name="Gharbi K."/>
            <person name="Hall N."/>
            <person name="Watson M."/>
            <person name="Adriaenssens E.M."/>
            <person name="Foster-Nyarko E."/>
            <person name="Jarju S."/>
            <person name="Secka A."/>
            <person name="Antonio M."/>
            <person name="Oren A."/>
            <person name="Chaudhuri R.R."/>
            <person name="La Ragione R."/>
            <person name="Hildebrand F."/>
            <person name="Pallen M.J."/>
        </authorList>
    </citation>
    <scope>NUCLEOTIDE SEQUENCE</scope>
    <source>
        <strain evidence="13">CHK154-7741</strain>
    </source>
</reference>
<dbReference type="GO" id="GO:0005524">
    <property type="term" value="F:ATP binding"/>
    <property type="evidence" value="ECO:0007669"/>
    <property type="project" value="UniProtKB-UniRule"/>
</dbReference>
<dbReference type="NCBIfam" id="TIGR00877">
    <property type="entry name" value="purD"/>
    <property type="match status" value="1"/>
</dbReference>
<dbReference type="SMART" id="SM01210">
    <property type="entry name" value="GARS_C"/>
    <property type="match status" value="1"/>
</dbReference>
<gene>
    <name evidence="13" type="primary">purD</name>
    <name evidence="13" type="ORF">IAD26_06680</name>
</gene>
<proteinExistence type="inferred from homology"/>
<dbReference type="Gene3D" id="3.30.470.20">
    <property type="entry name" value="ATP-grasp fold, B domain"/>
    <property type="match status" value="1"/>
</dbReference>
<keyword evidence="5 11" id="KW-0547">Nucleotide-binding</keyword>
<organism evidence="13 14">
    <name type="scientific">Candidatus Limenecus avicola</name>
    <dbReference type="NCBI Taxonomy" id="2840847"/>
    <lineage>
        <taxon>Bacteria</taxon>
        <taxon>Bacillati</taxon>
        <taxon>Bacillota</taxon>
        <taxon>Clostridia</taxon>
        <taxon>Eubacteriales</taxon>
        <taxon>Clostridiaceae</taxon>
        <taxon>Clostridiaceae incertae sedis</taxon>
        <taxon>Candidatus Limenecus</taxon>
    </lineage>
</organism>
<name>A0A9D1SRJ6_9CLOT</name>
<accession>A0A9D1SRJ6</accession>
<evidence type="ECO:0000256" key="6">
    <source>
        <dbReference type="ARBA" id="ARBA00022755"/>
    </source>
</evidence>
<dbReference type="AlphaFoldDB" id="A0A9D1SRJ6"/>
<evidence type="ECO:0000256" key="5">
    <source>
        <dbReference type="ARBA" id="ARBA00022741"/>
    </source>
</evidence>
<comment type="cofactor">
    <cofactor evidence="1">
        <name>Mn(2+)</name>
        <dbReference type="ChEBI" id="CHEBI:29035"/>
    </cofactor>
</comment>
<dbReference type="SUPFAM" id="SSF56059">
    <property type="entry name" value="Glutathione synthetase ATP-binding domain-like"/>
    <property type="match status" value="1"/>
</dbReference>
<evidence type="ECO:0000256" key="7">
    <source>
        <dbReference type="ARBA" id="ARBA00022840"/>
    </source>
</evidence>
<evidence type="ECO:0000256" key="3">
    <source>
        <dbReference type="ARBA" id="ARBA00013255"/>
    </source>
</evidence>
<evidence type="ECO:0000256" key="11">
    <source>
        <dbReference type="PROSITE-ProRule" id="PRU00409"/>
    </source>
</evidence>
<keyword evidence="6" id="KW-0658">Purine biosynthesis</keyword>
<evidence type="ECO:0000256" key="8">
    <source>
        <dbReference type="ARBA" id="ARBA00038345"/>
    </source>
</evidence>
<dbReference type="SMART" id="SM01209">
    <property type="entry name" value="GARS_A"/>
    <property type="match status" value="1"/>
</dbReference>
<dbReference type="Gene3D" id="3.90.600.10">
    <property type="entry name" value="Phosphoribosylglycinamide synthetase, C-terminal domain"/>
    <property type="match status" value="1"/>
</dbReference>
<dbReference type="InterPro" id="IPR020560">
    <property type="entry name" value="PRibGlycinamide_synth_C-dom"/>
</dbReference>
<evidence type="ECO:0000256" key="9">
    <source>
        <dbReference type="ARBA" id="ARBA00042242"/>
    </source>
</evidence>
<evidence type="ECO:0000256" key="1">
    <source>
        <dbReference type="ARBA" id="ARBA00001936"/>
    </source>
</evidence>
<dbReference type="Pfam" id="PF02843">
    <property type="entry name" value="GARS_C"/>
    <property type="match status" value="1"/>
</dbReference>